<dbReference type="NCBIfam" id="TIGR01509">
    <property type="entry name" value="HAD-SF-IA-v3"/>
    <property type="match status" value="1"/>
</dbReference>
<dbReference type="HAMAP" id="MF_00495">
    <property type="entry name" value="GPH_hydrolase_bact"/>
    <property type="match status" value="1"/>
</dbReference>
<dbReference type="GO" id="GO:0005975">
    <property type="term" value="P:carbohydrate metabolic process"/>
    <property type="evidence" value="ECO:0007669"/>
    <property type="project" value="InterPro"/>
</dbReference>
<dbReference type="Gene3D" id="3.40.50.1000">
    <property type="entry name" value="HAD superfamily/HAD-like"/>
    <property type="match status" value="1"/>
</dbReference>
<feature type="active site" description="Nucleophile" evidence="10">
    <location>
        <position position="13"/>
    </location>
</feature>
<comment type="function">
    <text evidence="10">Specifically catalyzes the dephosphorylation of 2-phosphoglycolate. Is involved in the dissimilation of the intracellular 2-phosphoglycolate formed during the DNA repair of 3'-phosphoglycolate ends, a major class of DNA lesions induced by oxidative stress.</text>
</comment>
<dbReference type="OrthoDB" id="9776368at2"/>
<dbReference type="PANTHER" id="PTHR43434">
    <property type="entry name" value="PHOSPHOGLYCOLATE PHOSPHATASE"/>
    <property type="match status" value="1"/>
</dbReference>
<evidence type="ECO:0000256" key="10">
    <source>
        <dbReference type="HAMAP-Rule" id="MF_00495"/>
    </source>
</evidence>
<comment type="similarity">
    <text evidence="4 10">Belongs to the HAD-like hydrolase superfamily. CbbY/CbbZ/Gph/YieH family.</text>
</comment>
<evidence type="ECO:0000256" key="2">
    <source>
        <dbReference type="ARBA" id="ARBA00001946"/>
    </source>
</evidence>
<dbReference type="EC" id="3.1.3.18" evidence="5 10"/>
<evidence type="ECO:0000256" key="9">
    <source>
        <dbReference type="ARBA" id="ARBA00023277"/>
    </source>
</evidence>
<dbReference type="CDD" id="cd16417">
    <property type="entry name" value="HAD_PGPase"/>
    <property type="match status" value="1"/>
</dbReference>
<reference evidence="11 12" key="1">
    <citation type="submission" date="2019-03" db="EMBL/GenBank/DDBJ databases">
        <title>Freshwater and sediment microbial communities from various areas in North America, analyzing microbe dynamics in response to fracking.</title>
        <authorList>
            <person name="Lamendella R."/>
        </authorList>
    </citation>
    <scope>NUCLEOTIDE SEQUENCE [LARGE SCALE GENOMIC DNA]</scope>
    <source>
        <strain evidence="11 12">74A</strain>
    </source>
</reference>
<dbReference type="InterPro" id="IPR050155">
    <property type="entry name" value="HAD-like_hydrolase_sf"/>
</dbReference>
<dbReference type="NCBIfam" id="TIGR01549">
    <property type="entry name" value="HAD-SF-IA-v1"/>
    <property type="match status" value="1"/>
</dbReference>
<comment type="caution">
    <text evidence="11">The sequence shown here is derived from an EMBL/GenBank/DDBJ whole genome shotgun (WGS) entry which is preliminary data.</text>
</comment>
<name>A0A4R2F724_9GAMM</name>
<dbReference type="Gene3D" id="1.10.150.240">
    <property type="entry name" value="Putative phosphatase, domain 2"/>
    <property type="match status" value="1"/>
</dbReference>
<dbReference type="GO" id="GO:0046872">
    <property type="term" value="F:metal ion binding"/>
    <property type="evidence" value="ECO:0007669"/>
    <property type="project" value="UniProtKB-KW"/>
</dbReference>
<evidence type="ECO:0000256" key="5">
    <source>
        <dbReference type="ARBA" id="ARBA00013078"/>
    </source>
</evidence>
<keyword evidence="9 10" id="KW-0119">Carbohydrate metabolism</keyword>
<keyword evidence="7 10" id="KW-0378">Hydrolase</keyword>
<evidence type="ECO:0000256" key="6">
    <source>
        <dbReference type="ARBA" id="ARBA00022723"/>
    </source>
</evidence>
<evidence type="ECO:0000313" key="12">
    <source>
        <dbReference type="Proteomes" id="UP000294832"/>
    </source>
</evidence>
<evidence type="ECO:0000256" key="3">
    <source>
        <dbReference type="ARBA" id="ARBA00004818"/>
    </source>
</evidence>
<comment type="cofactor">
    <cofactor evidence="2 10">
        <name>Mg(2+)</name>
        <dbReference type="ChEBI" id="CHEBI:18420"/>
    </cofactor>
</comment>
<evidence type="ECO:0000256" key="4">
    <source>
        <dbReference type="ARBA" id="ARBA00006171"/>
    </source>
</evidence>
<feature type="binding site" evidence="10">
    <location>
        <position position="15"/>
    </location>
    <ligand>
        <name>Mg(2+)</name>
        <dbReference type="ChEBI" id="CHEBI:18420"/>
    </ligand>
</feature>
<dbReference type="SFLD" id="SFLDG01135">
    <property type="entry name" value="C1.5.6:_HAD__Beta-PGM__Phospha"/>
    <property type="match status" value="1"/>
</dbReference>
<gene>
    <name evidence="11" type="ORF">EDC91_13610</name>
</gene>
<dbReference type="PRINTS" id="PR00413">
    <property type="entry name" value="HADHALOGNASE"/>
</dbReference>
<organism evidence="11 12">
    <name type="scientific">Shewanella fodinae</name>
    <dbReference type="NCBI Taxonomy" id="552357"/>
    <lineage>
        <taxon>Bacteria</taxon>
        <taxon>Pseudomonadati</taxon>
        <taxon>Pseudomonadota</taxon>
        <taxon>Gammaproteobacteria</taxon>
        <taxon>Alteromonadales</taxon>
        <taxon>Shewanellaceae</taxon>
        <taxon>Shewanella</taxon>
    </lineage>
</organism>
<comment type="catalytic activity">
    <reaction evidence="1 10">
        <text>2-phosphoglycolate + H2O = glycolate + phosphate</text>
        <dbReference type="Rhea" id="RHEA:14369"/>
        <dbReference type="ChEBI" id="CHEBI:15377"/>
        <dbReference type="ChEBI" id="CHEBI:29805"/>
        <dbReference type="ChEBI" id="CHEBI:43474"/>
        <dbReference type="ChEBI" id="CHEBI:58033"/>
        <dbReference type="EC" id="3.1.3.18"/>
    </reaction>
</comment>
<dbReference type="EMBL" id="SLWF01000036">
    <property type="protein sequence ID" value="TCN78900.1"/>
    <property type="molecule type" value="Genomic_DNA"/>
</dbReference>
<dbReference type="Proteomes" id="UP000294832">
    <property type="component" value="Unassembled WGS sequence"/>
</dbReference>
<dbReference type="NCBIfam" id="TIGR01449">
    <property type="entry name" value="PGP_bact"/>
    <property type="match status" value="1"/>
</dbReference>
<dbReference type="InterPro" id="IPR023198">
    <property type="entry name" value="PGP-like_dom2"/>
</dbReference>
<dbReference type="PANTHER" id="PTHR43434:SF1">
    <property type="entry name" value="PHOSPHOGLYCOLATE PHOSPHATASE"/>
    <property type="match status" value="1"/>
</dbReference>
<sequence>MTDFSKIKGIAFDLDGTLVDSVPDLGAACRATLLEMGLSECSDAQVRNWVGNGTTMLMRRALHNSLGDEPSEIQMQQAMPLFTQHYETCLNQYSQLYPGVADVLPQLHRQGYQLAVVTNKPYKFTMPLLEFFGIAPLFSVVLGGDSLAKMKPDPLPLQHVQQQWQLSSEQLLMVGDSRNDIRAAKAAMLASVGLTYGYNYGEDISLSGPDAVCDHFEQILTLLASK</sequence>
<dbReference type="GO" id="GO:0005829">
    <property type="term" value="C:cytosol"/>
    <property type="evidence" value="ECO:0007669"/>
    <property type="project" value="TreeGrafter"/>
</dbReference>
<feature type="binding site" evidence="10">
    <location>
        <position position="13"/>
    </location>
    <ligand>
        <name>Mg(2+)</name>
        <dbReference type="ChEBI" id="CHEBI:18420"/>
    </ligand>
</feature>
<dbReference type="NCBIfam" id="NF009695">
    <property type="entry name" value="PRK13222.1-2"/>
    <property type="match status" value="1"/>
</dbReference>
<protein>
    <recommendedName>
        <fullName evidence="5 10">Phosphoglycolate phosphatase</fullName>
        <shortName evidence="10">PGP</shortName>
        <shortName evidence="10">PGPase</shortName>
        <ecNumber evidence="5 10">3.1.3.18</ecNumber>
    </recommendedName>
</protein>
<keyword evidence="6 10" id="KW-0479">Metal-binding</keyword>
<dbReference type="UniPathway" id="UPA00865">
    <property type="reaction ID" value="UER00834"/>
</dbReference>
<proteinExistence type="inferred from homology"/>
<comment type="pathway">
    <text evidence="3 10">Organic acid metabolism; glycolate biosynthesis; glycolate from 2-phosphoglycolate: step 1/1.</text>
</comment>
<dbReference type="RefSeq" id="WP_133040310.1">
    <property type="nucleotide sequence ID" value="NZ_SLWF01000036.1"/>
</dbReference>
<dbReference type="GO" id="GO:0008967">
    <property type="term" value="F:phosphoglycolate phosphatase activity"/>
    <property type="evidence" value="ECO:0007669"/>
    <property type="project" value="UniProtKB-UniRule"/>
</dbReference>
<dbReference type="SFLD" id="SFLDS00003">
    <property type="entry name" value="Haloacid_Dehalogenase"/>
    <property type="match status" value="1"/>
</dbReference>
<evidence type="ECO:0000313" key="11">
    <source>
        <dbReference type="EMBL" id="TCN78900.1"/>
    </source>
</evidence>
<dbReference type="SFLD" id="SFLDG01129">
    <property type="entry name" value="C1.5:_HAD__Beta-PGM__Phosphata"/>
    <property type="match status" value="1"/>
</dbReference>
<dbReference type="AlphaFoldDB" id="A0A4R2F724"/>
<dbReference type="Pfam" id="PF13419">
    <property type="entry name" value="HAD_2"/>
    <property type="match status" value="1"/>
</dbReference>
<dbReference type="InterPro" id="IPR023214">
    <property type="entry name" value="HAD_sf"/>
</dbReference>
<feature type="binding site" evidence="10">
    <location>
        <position position="176"/>
    </location>
    <ligand>
        <name>Mg(2+)</name>
        <dbReference type="ChEBI" id="CHEBI:18420"/>
    </ligand>
</feature>
<dbReference type="FunFam" id="3.40.50.1000:FF:000022">
    <property type="entry name" value="Phosphoglycolate phosphatase"/>
    <property type="match status" value="1"/>
</dbReference>
<dbReference type="InterPro" id="IPR037512">
    <property type="entry name" value="PGPase_prok"/>
</dbReference>
<accession>A0A4R2F724</accession>
<evidence type="ECO:0000256" key="7">
    <source>
        <dbReference type="ARBA" id="ARBA00022801"/>
    </source>
</evidence>
<keyword evidence="8 10" id="KW-0460">Magnesium</keyword>
<dbReference type="InterPro" id="IPR036412">
    <property type="entry name" value="HAD-like_sf"/>
</dbReference>
<keyword evidence="12" id="KW-1185">Reference proteome</keyword>
<dbReference type="GO" id="GO:0046295">
    <property type="term" value="P:glycolate biosynthetic process"/>
    <property type="evidence" value="ECO:0007669"/>
    <property type="project" value="UniProtKB-UniRule"/>
</dbReference>
<dbReference type="SUPFAM" id="SSF56784">
    <property type="entry name" value="HAD-like"/>
    <property type="match status" value="1"/>
</dbReference>
<dbReference type="InterPro" id="IPR041492">
    <property type="entry name" value="HAD_2"/>
</dbReference>
<evidence type="ECO:0000256" key="8">
    <source>
        <dbReference type="ARBA" id="ARBA00022842"/>
    </source>
</evidence>
<evidence type="ECO:0000256" key="1">
    <source>
        <dbReference type="ARBA" id="ARBA00000830"/>
    </source>
</evidence>
<dbReference type="InterPro" id="IPR006439">
    <property type="entry name" value="HAD-SF_hydro_IA"/>
</dbReference>
<dbReference type="GO" id="GO:0006281">
    <property type="term" value="P:DNA repair"/>
    <property type="evidence" value="ECO:0007669"/>
    <property type="project" value="TreeGrafter"/>
</dbReference>